<dbReference type="InterPro" id="IPR041682">
    <property type="entry name" value="AAA_14"/>
</dbReference>
<accession>A0A7W9LJY2</accession>
<dbReference type="Pfam" id="PF13173">
    <property type="entry name" value="AAA_14"/>
    <property type="match status" value="1"/>
</dbReference>
<evidence type="ECO:0000313" key="3">
    <source>
        <dbReference type="EMBL" id="MBB5786536.1"/>
    </source>
</evidence>
<evidence type="ECO:0000259" key="2">
    <source>
        <dbReference type="Pfam" id="PF13635"/>
    </source>
</evidence>
<protein>
    <submittedName>
        <fullName evidence="3">Putative AAA+ superfamily ATPase</fullName>
    </submittedName>
</protein>
<dbReference type="Pfam" id="PF13635">
    <property type="entry name" value="DUF4143"/>
    <property type="match status" value="1"/>
</dbReference>
<dbReference type="PANTHER" id="PTHR43566">
    <property type="entry name" value="CONSERVED PROTEIN"/>
    <property type="match status" value="1"/>
</dbReference>
<proteinExistence type="predicted"/>
<dbReference type="InterPro" id="IPR025420">
    <property type="entry name" value="DUF4143"/>
</dbReference>
<dbReference type="Proteomes" id="UP000542813">
    <property type="component" value="Unassembled WGS sequence"/>
</dbReference>
<dbReference type="InterPro" id="IPR027417">
    <property type="entry name" value="P-loop_NTPase"/>
</dbReference>
<feature type="domain" description="DUF4143" evidence="2">
    <location>
        <begin position="204"/>
        <end position="364"/>
    </location>
</feature>
<dbReference type="EMBL" id="JACHMM010000001">
    <property type="protein sequence ID" value="MBB5786536.1"/>
    <property type="molecule type" value="Genomic_DNA"/>
</dbReference>
<comment type="caution">
    <text evidence="3">The sequence shown here is derived from an EMBL/GenBank/DDBJ whole genome shotgun (WGS) entry which is preliminary data.</text>
</comment>
<name>A0A7W9LJY2_9ACTN</name>
<evidence type="ECO:0000313" key="4">
    <source>
        <dbReference type="Proteomes" id="UP000542813"/>
    </source>
</evidence>
<dbReference type="SUPFAM" id="SSF52540">
    <property type="entry name" value="P-loop containing nucleoside triphosphate hydrolases"/>
    <property type="match status" value="1"/>
</dbReference>
<dbReference type="PANTHER" id="PTHR43566:SF2">
    <property type="entry name" value="DUF4143 DOMAIN-CONTAINING PROTEIN"/>
    <property type="match status" value="1"/>
</dbReference>
<reference evidence="3 4" key="1">
    <citation type="submission" date="2020-08" db="EMBL/GenBank/DDBJ databases">
        <title>Sequencing the genomes of 1000 actinobacteria strains.</title>
        <authorList>
            <person name="Klenk H.-P."/>
        </authorList>
    </citation>
    <scope>NUCLEOTIDE SEQUENCE [LARGE SCALE GENOMIC DNA]</scope>
    <source>
        <strain evidence="3 4">DSM 102122</strain>
    </source>
</reference>
<feature type="domain" description="AAA" evidence="1">
    <location>
        <begin position="20"/>
        <end position="137"/>
    </location>
</feature>
<gene>
    <name evidence="3" type="ORF">HD601_001111</name>
</gene>
<evidence type="ECO:0000259" key="1">
    <source>
        <dbReference type="Pfam" id="PF13173"/>
    </source>
</evidence>
<organism evidence="3 4">
    <name type="scientific">Jiangella mangrovi</name>
    <dbReference type="NCBI Taxonomy" id="1524084"/>
    <lineage>
        <taxon>Bacteria</taxon>
        <taxon>Bacillati</taxon>
        <taxon>Actinomycetota</taxon>
        <taxon>Actinomycetes</taxon>
        <taxon>Jiangellales</taxon>
        <taxon>Jiangellaceae</taxon>
        <taxon>Jiangella</taxon>
    </lineage>
</organism>
<keyword evidence="4" id="KW-1185">Reference proteome</keyword>
<sequence length="419" mass="45788">MNYLPRLAQDRLAERTGAFRVVVVNGPRQAGKTTLLRLFEANRGGSLRSLDDATTLRSALADPAGFVRFGATPRMIDEVQRGGDDLVVAIKYVVDRDDTPGQFILSGSTRFLTVPTISESLAGRAVFVEVWPFAVAERTGAPADFCALLFGDSAQLTQAATSPWTRDRYADLFCTGGYPEVLRLQAANLRHGWFDGYLSTVVLRDVASFAQVRHAEILPRLLALVTARAGSQLVVSDVAQSLQLNQATVRDYLTHLDTVFLTGRVSPWSSNITTRLVKTPKVYPTDAGLAAHLLQVDADALTAPGHSSLGAMVECFVYAELTRLLAVSDLGASLHFYRDHDGREVDFVLERRNGQIVGIEVKASSSVGAGDFRHLRWLRDRVGDRFAGGYVLYLGTESLPFGDGMTALPLSAMWHHHDL</sequence>
<dbReference type="RefSeq" id="WP_184820043.1">
    <property type="nucleotide sequence ID" value="NZ_JACHMM010000001.1"/>
</dbReference>
<dbReference type="AlphaFoldDB" id="A0A7W9LJY2"/>